<dbReference type="AlphaFoldDB" id="A0A9K3EBI6"/>
<dbReference type="Gramene" id="mRNA:HanXRQr2_Chr14g0659531">
    <property type="protein sequence ID" value="mRNA:HanXRQr2_Chr14g0659531"/>
    <property type="gene ID" value="HanXRQr2_Chr14g0659531"/>
</dbReference>
<organism evidence="2 3">
    <name type="scientific">Helianthus annuus</name>
    <name type="common">Common sunflower</name>
    <dbReference type="NCBI Taxonomy" id="4232"/>
    <lineage>
        <taxon>Eukaryota</taxon>
        <taxon>Viridiplantae</taxon>
        <taxon>Streptophyta</taxon>
        <taxon>Embryophyta</taxon>
        <taxon>Tracheophyta</taxon>
        <taxon>Spermatophyta</taxon>
        <taxon>Magnoliopsida</taxon>
        <taxon>eudicotyledons</taxon>
        <taxon>Gunneridae</taxon>
        <taxon>Pentapetalae</taxon>
        <taxon>asterids</taxon>
        <taxon>campanulids</taxon>
        <taxon>Asterales</taxon>
        <taxon>Asteraceae</taxon>
        <taxon>Asteroideae</taxon>
        <taxon>Heliantheae alliance</taxon>
        <taxon>Heliantheae</taxon>
        <taxon>Helianthus</taxon>
    </lineage>
</organism>
<gene>
    <name evidence="2" type="ORF">HanXRQr2_Chr14g0659531</name>
</gene>
<proteinExistence type="predicted"/>
<name>A0A9K3EBI6_HELAN</name>
<dbReference type="EMBL" id="MNCJ02000329">
    <property type="protein sequence ID" value="KAF5770446.1"/>
    <property type="molecule type" value="Genomic_DNA"/>
</dbReference>
<comment type="caution">
    <text evidence="2">The sequence shown here is derived from an EMBL/GenBank/DDBJ whole genome shotgun (WGS) entry which is preliminary data.</text>
</comment>
<accession>A0A9K3EBI6</accession>
<keyword evidence="3" id="KW-1185">Reference proteome</keyword>
<dbReference type="Proteomes" id="UP000215914">
    <property type="component" value="Unassembled WGS sequence"/>
</dbReference>
<sequence length="94" mass="10733">MEGGSFCFTLFWHASSTRQQAMCGIGVASRLGEKRKKSEGLRKKKAQSNKNIKKQSYEPKKGQILKFQKFSNIINLKIKPTLLRITKISQNQNC</sequence>
<feature type="compositionally biased region" description="Basic residues" evidence="1">
    <location>
        <begin position="42"/>
        <end position="53"/>
    </location>
</feature>
<reference evidence="2" key="2">
    <citation type="submission" date="2020-06" db="EMBL/GenBank/DDBJ databases">
        <title>Helianthus annuus Genome sequencing and assembly Release 2.</title>
        <authorList>
            <person name="Gouzy J."/>
            <person name="Langlade N."/>
            <person name="Munos S."/>
        </authorList>
    </citation>
    <scope>NUCLEOTIDE SEQUENCE</scope>
    <source>
        <tissue evidence="2">Leaves</tissue>
    </source>
</reference>
<reference evidence="2" key="1">
    <citation type="journal article" date="2017" name="Nature">
        <title>The sunflower genome provides insights into oil metabolism, flowering and Asterid evolution.</title>
        <authorList>
            <person name="Badouin H."/>
            <person name="Gouzy J."/>
            <person name="Grassa C.J."/>
            <person name="Murat F."/>
            <person name="Staton S.E."/>
            <person name="Cottret L."/>
            <person name="Lelandais-Briere C."/>
            <person name="Owens G.L."/>
            <person name="Carrere S."/>
            <person name="Mayjonade B."/>
            <person name="Legrand L."/>
            <person name="Gill N."/>
            <person name="Kane N.C."/>
            <person name="Bowers J.E."/>
            <person name="Hubner S."/>
            <person name="Bellec A."/>
            <person name="Berard A."/>
            <person name="Berges H."/>
            <person name="Blanchet N."/>
            <person name="Boniface M.C."/>
            <person name="Brunel D."/>
            <person name="Catrice O."/>
            <person name="Chaidir N."/>
            <person name="Claudel C."/>
            <person name="Donnadieu C."/>
            <person name="Faraut T."/>
            <person name="Fievet G."/>
            <person name="Helmstetter N."/>
            <person name="King M."/>
            <person name="Knapp S.J."/>
            <person name="Lai Z."/>
            <person name="Le Paslier M.C."/>
            <person name="Lippi Y."/>
            <person name="Lorenzon L."/>
            <person name="Mandel J.R."/>
            <person name="Marage G."/>
            <person name="Marchand G."/>
            <person name="Marquand E."/>
            <person name="Bret-Mestries E."/>
            <person name="Morien E."/>
            <person name="Nambeesan S."/>
            <person name="Nguyen T."/>
            <person name="Pegot-Espagnet P."/>
            <person name="Pouilly N."/>
            <person name="Raftis F."/>
            <person name="Sallet E."/>
            <person name="Schiex T."/>
            <person name="Thomas J."/>
            <person name="Vandecasteele C."/>
            <person name="Vares D."/>
            <person name="Vear F."/>
            <person name="Vautrin S."/>
            <person name="Crespi M."/>
            <person name="Mangin B."/>
            <person name="Burke J.M."/>
            <person name="Salse J."/>
            <person name="Munos S."/>
            <person name="Vincourt P."/>
            <person name="Rieseberg L.H."/>
            <person name="Langlade N.B."/>
        </authorList>
    </citation>
    <scope>NUCLEOTIDE SEQUENCE</scope>
    <source>
        <tissue evidence="2">Leaves</tissue>
    </source>
</reference>
<protein>
    <submittedName>
        <fullName evidence="2">Uncharacterized protein</fullName>
    </submittedName>
</protein>
<evidence type="ECO:0000313" key="3">
    <source>
        <dbReference type="Proteomes" id="UP000215914"/>
    </source>
</evidence>
<evidence type="ECO:0000313" key="2">
    <source>
        <dbReference type="EMBL" id="KAF5770446.1"/>
    </source>
</evidence>
<feature type="region of interest" description="Disordered" evidence="1">
    <location>
        <begin position="34"/>
        <end position="55"/>
    </location>
</feature>
<evidence type="ECO:0000256" key="1">
    <source>
        <dbReference type="SAM" id="MobiDB-lite"/>
    </source>
</evidence>